<evidence type="ECO:0000313" key="2">
    <source>
        <dbReference type="Proteomes" id="UP000223060"/>
    </source>
</evidence>
<organism evidence="1 2">
    <name type="scientific">Listeria weihenstephanensis</name>
    <dbReference type="NCBI Taxonomy" id="1006155"/>
    <lineage>
        <taxon>Bacteria</taxon>
        <taxon>Bacillati</taxon>
        <taxon>Bacillota</taxon>
        <taxon>Bacilli</taxon>
        <taxon>Bacillales</taxon>
        <taxon>Listeriaceae</taxon>
        <taxon>Listeria</taxon>
    </lineage>
</organism>
<protein>
    <submittedName>
        <fullName evidence="1">Uncharacterized protein</fullName>
    </submittedName>
</protein>
<dbReference type="Proteomes" id="UP000223060">
    <property type="component" value="Chromosome"/>
</dbReference>
<gene>
    <name evidence="1" type="ORF">UE46_16060</name>
</gene>
<accession>A0A1S7FYD8</accession>
<sequence length="82" mass="9544">MDFSEAPKIPRGWLLELDRLKSGNSPFSSEKNWSGRNKNPHLVFVEGVKFSRSWLLELDPKARNMTQARISIFYILEKPKLP</sequence>
<dbReference type="EMBL" id="CP011102">
    <property type="protein sequence ID" value="AQY52377.1"/>
    <property type="molecule type" value="Genomic_DNA"/>
</dbReference>
<dbReference type="KEGG" id="lwi:UE46_16060"/>
<name>A0A1S7FYD8_9LIST</name>
<reference evidence="2" key="1">
    <citation type="submission" date="2015-03" db="EMBL/GenBank/DDBJ databases">
        <authorList>
            <person name="Ferrari E."/>
            <person name="Walter M.C."/>
            <person name="Huptas C."/>
            <person name="Scherer S."/>
            <person name="Mueller-Herbst S."/>
        </authorList>
    </citation>
    <scope>NUCLEOTIDE SEQUENCE [LARGE SCALE GENOMIC DNA]</scope>
    <source>
        <strain evidence="2">LWP01</strain>
    </source>
</reference>
<keyword evidence="2" id="KW-1185">Reference proteome</keyword>
<dbReference type="AlphaFoldDB" id="A0A1S7FYD8"/>
<evidence type="ECO:0000313" key="1">
    <source>
        <dbReference type="EMBL" id="AQY52377.1"/>
    </source>
</evidence>
<proteinExistence type="predicted"/>